<reference evidence="2" key="1">
    <citation type="submission" date="2021-03" db="EMBL/GenBank/DDBJ databases">
        <authorList>
            <person name="Bekaert M."/>
        </authorList>
    </citation>
    <scope>NUCLEOTIDE SEQUENCE</scope>
</reference>
<dbReference type="EMBL" id="CAJPWZ010000657">
    <property type="protein sequence ID" value="CAG2197946.1"/>
    <property type="molecule type" value="Genomic_DNA"/>
</dbReference>
<feature type="domain" description="Endonuclease/exonuclease/phosphatase" evidence="1">
    <location>
        <begin position="17"/>
        <end position="126"/>
    </location>
</feature>
<dbReference type="OrthoDB" id="10253982at2759"/>
<dbReference type="GO" id="GO:0000175">
    <property type="term" value="F:3'-5'-RNA exonuclease activity"/>
    <property type="evidence" value="ECO:0007669"/>
    <property type="project" value="TreeGrafter"/>
</dbReference>
<keyword evidence="3" id="KW-1185">Reference proteome</keyword>
<evidence type="ECO:0000313" key="3">
    <source>
        <dbReference type="Proteomes" id="UP000683360"/>
    </source>
</evidence>
<evidence type="ECO:0000313" key="2">
    <source>
        <dbReference type="EMBL" id="CAG2197946.1"/>
    </source>
</evidence>
<dbReference type="PANTHER" id="PTHR12121:SF98">
    <property type="entry name" value="ENDONUCLEASE_EXONUCLEASE_PHOSPHATASE DOMAIN-CONTAINING PROTEIN"/>
    <property type="match status" value="1"/>
</dbReference>
<dbReference type="Proteomes" id="UP000683360">
    <property type="component" value="Unassembled WGS sequence"/>
</dbReference>
<proteinExistence type="predicted"/>
<evidence type="ECO:0000259" key="1">
    <source>
        <dbReference type="Pfam" id="PF03372"/>
    </source>
</evidence>
<dbReference type="PANTHER" id="PTHR12121">
    <property type="entry name" value="CARBON CATABOLITE REPRESSOR PROTEIN 4"/>
    <property type="match status" value="1"/>
</dbReference>
<accession>A0A8S3QSV8</accession>
<dbReference type="InterPro" id="IPR005135">
    <property type="entry name" value="Endo/exonuclease/phosphatase"/>
</dbReference>
<dbReference type="Gene3D" id="3.60.10.10">
    <property type="entry name" value="Endonuclease/exonuclease/phosphatase"/>
    <property type="match status" value="1"/>
</dbReference>
<comment type="caution">
    <text evidence="2">The sequence shown here is derived from an EMBL/GenBank/DDBJ whole genome shotgun (WGS) entry which is preliminary data.</text>
</comment>
<gene>
    <name evidence="2" type="ORF">MEDL_12717</name>
</gene>
<organism evidence="2 3">
    <name type="scientific">Mytilus edulis</name>
    <name type="common">Blue mussel</name>
    <dbReference type="NCBI Taxonomy" id="6550"/>
    <lineage>
        <taxon>Eukaryota</taxon>
        <taxon>Metazoa</taxon>
        <taxon>Spiralia</taxon>
        <taxon>Lophotrochozoa</taxon>
        <taxon>Mollusca</taxon>
        <taxon>Bivalvia</taxon>
        <taxon>Autobranchia</taxon>
        <taxon>Pteriomorphia</taxon>
        <taxon>Mytilida</taxon>
        <taxon>Mytiloidea</taxon>
        <taxon>Mytilidae</taxon>
        <taxon>Mytilinae</taxon>
        <taxon>Mytilus</taxon>
    </lineage>
</organism>
<dbReference type="InterPro" id="IPR050410">
    <property type="entry name" value="CCR4/nocturin_mRNA_transcr"/>
</dbReference>
<dbReference type="AlphaFoldDB" id="A0A8S3QSV8"/>
<protein>
    <recommendedName>
        <fullName evidence="1">Endonuclease/exonuclease/phosphatase domain-containing protein</fullName>
    </recommendedName>
</protein>
<dbReference type="SUPFAM" id="SSF56219">
    <property type="entry name" value="DNase I-like"/>
    <property type="match status" value="1"/>
</dbReference>
<dbReference type="InterPro" id="IPR036691">
    <property type="entry name" value="Endo/exonu/phosph_ase_sf"/>
</dbReference>
<sequence length="156" mass="17170">MEVPDIQCIQISCAIKALLNLAESDSNPHILCGDFNSEATSPGYQLVLEGFLSDDMIDQLQSIENVDMPDGSKKALFNQLYRAFQHPSSNIKSSYLSTQGTEPTVTSYNRVMRAAVDYIFYSASSLDNVGVLEIMSPSNQHCHSNKSLESPDTSHC</sequence>
<name>A0A8S3QSV8_MYTED</name>
<dbReference type="Pfam" id="PF03372">
    <property type="entry name" value="Exo_endo_phos"/>
    <property type="match status" value="1"/>
</dbReference>